<evidence type="ECO:0000313" key="3">
    <source>
        <dbReference type="Proteomes" id="UP000076532"/>
    </source>
</evidence>
<dbReference type="InterPro" id="IPR050546">
    <property type="entry name" value="Glycosyl_Hydrlase_16"/>
</dbReference>
<proteinExistence type="predicted"/>
<dbReference type="PANTHER" id="PTHR10963:SF24">
    <property type="entry name" value="GLYCOSIDASE C21B10.07-RELATED"/>
    <property type="match status" value="1"/>
</dbReference>
<name>A0A166CBL7_9AGAM</name>
<keyword evidence="3" id="KW-1185">Reference proteome</keyword>
<dbReference type="OrthoDB" id="192832at2759"/>
<dbReference type="STRING" id="436010.A0A166CBL7"/>
<dbReference type="InterPro" id="IPR013320">
    <property type="entry name" value="ConA-like_dom_sf"/>
</dbReference>
<keyword evidence="2" id="KW-0378">Hydrolase</keyword>
<accession>A0A166CBL7</accession>
<dbReference type="Gene3D" id="2.60.120.200">
    <property type="match status" value="1"/>
</dbReference>
<dbReference type="Proteomes" id="UP000076532">
    <property type="component" value="Unassembled WGS sequence"/>
</dbReference>
<dbReference type="Pfam" id="PF26113">
    <property type="entry name" value="GH16_XgeA"/>
    <property type="match status" value="1"/>
</dbReference>
<evidence type="ECO:0000313" key="2">
    <source>
        <dbReference type="EMBL" id="KZP13489.1"/>
    </source>
</evidence>
<evidence type="ECO:0000259" key="1">
    <source>
        <dbReference type="PROSITE" id="PS51762"/>
    </source>
</evidence>
<sequence>MALTFALGVQALQLDKLSKKQSGRSLERDPNGTEFLWAIEDVYEGQNFFDRWTFFSHEDPEHGQVNYVNASTAFADGLAYVTEGNRVIMKVDNTTSVAEGTNRNSIRIQSNASYNTSLIILDVNHAPYGCGVWPAFWTVGPDWPFNGEIDILEGVSLNYQNQITWHTGPECLLTPSSNYTGTLVGNLNCDTNVSSNAGCGIIDKSAASYGPYFDLQGGGVYAMMWDETGISVWNFYRAAIPVEIAQGGSPRPDMWGLPAAQLSPEGCDIFGSFMNQSIIFDITLCGVWAGNAYPSSCPGTCATQVMDPANFVNASWDVNFVRVYSKQVAVGKSSSSGRRAVHDSDLPYLLLGGMLVIALIAY</sequence>
<dbReference type="SUPFAM" id="SSF49899">
    <property type="entry name" value="Concanavalin A-like lectins/glucanases"/>
    <property type="match status" value="1"/>
</dbReference>
<dbReference type="CDD" id="cd02181">
    <property type="entry name" value="GH16_fungal_Lam16A_glucanase"/>
    <property type="match status" value="1"/>
</dbReference>
<dbReference type="PROSITE" id="PS51762">
    <property type="entry name" value="GH16_2"/>
    <property type="match status" value="1"/>
</dbReference>
<dbReference type="InterPro" id="IPR000757">
    <property type="entry name" value="Beta-glucanase-like"/>
</dbReference>
<dbReference type="EMBL" id="KV417632">
    <property type="protein sequence ID" value="KZP13489.1"/>
    <property type="molecule type" value="Genomic_DNA"/>
</dbReference>
<dbReference type="GO" id="GO:0009251">
    <property type="term" value="P:glucan catabolic process"/>
    <property type="evidence" value="ECO:0007669"/>
    <property type="project" value="TreeGrafter"/>
</dbReference>
<organism evidence="2 3">
    <name type="scientific">Athelia psychrophila</name>
    <dbReference type="NCBI Taxonomy" id="1759441"/>
    <lineage>
        <taxon>Eukaryota</taxon>
        <taxon>Fungi</taxon>
        <taxon>Dikarya</taxon>
        <taxon>Basidiomycota</taxon>
        <taxon>Agaricomycotina</taxon>
        <taxon>Agaricomycetes</taxon>
        <taxon>Agaricomycetidae</taxon>
        <taxon>Atheliales</taxon>
        <taxon>Atheliaceae</taxon>
        <taxon>Athelia</taxon>
    </lineage>
</organism>
<protein>
    <submittedName>
        <fullName evidence="2">Glycoside hydrolase family 16 protein</fullName>
    </submittedName>
</protein>
<dbReference type="PANTHER" id="PTHR10963">
    <property type="entry name" value="GLYCOSYL HYDROLASE-RELATED"/>
    <property type="match status" value="1"/>
</dbReference>
<dbReference type="GO" id="GO:0004553">
    <property type="term" value="F:hydrolase activity, hydrolyzing O-glycosyl compounds"/>
    <property type="evidence" value="ECO:0007669"/>
    <property type="project" value="InterPro"/>
</dbReference>
<gene>
    <name evidence="2" type="ORF">FIBSPDRAFT_1049424</name>
</gene>
<feature type="domain" description="GH16" evidence="1">
    <location>
        <begin position="35"/>
        <end position="297"/>
    </location>
</feature>
<dbReference type="AlphaFoldDB" id="A0A166CBL7"/>
<reference evidence="2 3" key="1">
    <citation type="journal article" date="2016" name="Mol. Biol. Evol.">
        <title>Comparative Genomics of Early-Diverging Mushroom-Forming Fungi Provides Insights into the Origins of Lignocellulose Decay Capabilities.</title>
        <authorList>
            <person name="Nagy L.G."/>
            <person name="Riley R."/>
            <person name="Tritt A."/>
            <person name="Adam C."/>
            <person name="Daum C."/>
            <person name="Floudas D."/>
            <person name="Sun H."/>
            <person name="Yadav J.S."/>
            <person name="Pangilinan J."/>
            <person name="Larsson K.H."/>
            <person name="Matsuura K."/>
            <person name="Barry K."/>
            <person name="Labutti K."/>
            <person name="Kuo R."/>
            <person name="Ohm R.A."/>
            <person name="Bhattacharya S.S."/>
            <person name="Shirouzu T."/>
            <person name="Yoshinaga Y."/>
            <person name="Martin F.M."/>
            <person name="Grigoriev I.V."/>
            <person name="Hibbett D.S."/>
        </authorList>
    </citation>
    <scope>NUCLEOTIDE SEQUENCE [LARGE SCALE GENOMIC DNA]</scope>
    <source>
        <strain evidence="2 3">CBS 109695</strain>
    </source>
</reference>